<reference evidence="3 4" key="1">
    <citation type="submission" date="2015-07" db="EMBL/GenBank/DDBJ databases">
        <authorList>
            <person name="Noorani M."/>
        </authorList>
    </citation>
    <scope>NUCLEOTIDE SEQUENCE [LARGE SCALE GENOMIC DNA]</scope>
    <source>
        <strain evidence="3">LMG730</strain>
    </source>
</reference>
<proteinExistence type="predicted"/>
<accession>A0A0K2ZGM4</accession>
<dbReference type="EMBL" id="CXOJ01000002">
    <property type="protein sequence ID" value="CTP82485.1"/>
    <property type="molecule type" value="Genomic_DNA"/>
</dbReference>
<dbReference type="Pfam" id="PF20736">
    <property type="entry name" value="Glyco_hydro127M"/>
    <property type="match status" value="1"/>
</dbReference>
<dbReference type="InterPro" id="IPR049046">
    <property type="entry name" value="Beta-AFase-like_GH127_middle"/>
</dbReference>
<evidence type="ECO:0000313" key="3">
    <source>
        <dbReference type="EMBL" id="CTP82485.1"/>
    </source>
</evidence>
<feature type="domain" description="Non-reducing end beta-L-arabinofuranosidase-like GH127 middle" evidence="2">
    <location>
        <begin position="444"/>
        <end position="538"/>
    </location>
</feature>
<dbReference type="PANTHER" id="PTHR31151">
    <property type="entry name" value="PROLINE-TRNA LIGASE (DUF1680)"/>
    <property type="match status" value="1"/>
</dbReference>
<organism evidence="3 4">
    <name type="scientific">Xanthomonas graminis pv. phlei</name>
    <dbReference type="NCBI Taxonomy" id="487906"/>
    <lineage>
        <taxon>Bacteria</taxon>
        <taxon>Pseudomonadati</taxon>
        <taxon>Pseudomonadota</taxon>
        <taxon>Gammaproteobacteria</taxon>
        <taxon>Lysobacterales</taxon>
        <taxon>Lysobacteraceae</taxon>
        <taxon>Xanthomonas</taxon>
        <taxon>Xanthomonas translucens group</taxon>
        <taxon>Xanthomonas graminis</taxon>
    </lineage>
</organism>
<dbReference type="Pfam" id="PF07944">
    <property type="entry name" value="Beta-AFase-like_GH127_cat"/>
    <property type="match status" value="1"/>
</dbReference>
<dbReference type="InterPro" id="IPR012878">
    <property type="entry name" value="Beta-AFase-like_GH127_cat"/>
</dbReference>
<dbReference type="GO" id="GO:0005975">
    <property type="term" value="P:carbohydrate metabolic process"/>
    <property type="evidence" value="ECO:0007669"/>
    <property type="project" value="InterPro"/>
</dbReference>
<dbReference type="SUPFAM" id="SSF48208">
    <property type="entry name" value="Six-hairpin glycosidases"/>
    <property type="match status" value="1"/>
</dbReference>
<evidence type="ECO:0000313" key="4">
    <source>
        <dbReference type="Proteomes" id="UP000045978"/>
    </source>
</evidence>
<dbReference type="RefSeq" id="WP_053836746.1">
    <property type="nucleotide sequence ID" value="NZ_CP076251.1"/>
</dbReference>
<dbReference type="PANTHER" id="PTHR31151:SF0">
    <property type="entry name" value="PROLINE-TRNA LIGASE (DUF1680)"/>
    <property type="match status" value="1"/>
</dbReference>
<gene>
    <name evidence="3" type="ORF">XTPLMG730_0063</name>
</gene>
<dbReference type="InterPro" id="IPR006311">
    <property type="entry name" value="TAT_signal"/>
</dbReference>
<dbReference type="AlphaFoldDB" id="A0A0K2ZGM4"/>
<name>A0A0K2ZGM4_9XANT</name>
<evidence type="ECO:0000259" key="1">
    <source>
        <dbReference type="Pfam" id="PF07944"/>
    </source>
</evidence>
<dbReference type="PROSITE" id="PS51318">
    <property type="entry name" value="TAT"/>
    <property type="match status" value="1"/>
</dbReference>
<protein>
    <submittedName>
        <fullName evidence="3">Tat pathway signal sequence domain-containing protein</fullName>
    </submittedName>
</protein>
<feature type="domain" description="Non-reducing end beta-L-arabinofuranosidase-like GH127 catalytic" evidence="1">
    <location>
        <begin position="65"/>
        <end position="432"/>
    </location>
</feature>
<sequence length="652" mass="73108">MTEYEEAGLACTRRDFLHYGGASLAALGLLTQGEALGAAASAAMPEQPKRQPVVPLREQPFALGQVQLLDGPFLQARERDRRYLMSIPNDRLLHTFRLAAGMDSQAEPLGGWESPRCELRGHFAGGHYLSACALLYAATGDAALKDKADALVAELASCQRADGYIGAYPSSFYDRLGRREEVWVPIYTAHKILAGHLDMARHAGNAQALRTAQRFADWLGAWMDGCDEAQWQHILSVEFGGVQESLLELYLLSGDAKYQRWATRYAQASLLEPLAQQRDALAGLHANTQIPKIVAAARAYEIDGEPRQRQIAEFFWRTVSGHHAYCTGGTSDYELFGKPDHFAGRLSGHSHECCCSYNMLKLTRHLYTWQPDAALMDYYERVLFNARLGTQDEAGMLMYFVPMDAGYWKLYNTPFASFWCCTGTGVEEFAKSNDSIYFRDDAGLTVNLFIASQLDWAERGLRVVQRTRFPQQEGTALELQCKRPQQMTLRLRIPYWATQGVRLRINGKAQAVKATPGSYLALERRFADGDRIELDLPMALHAAPLPDEPSLQAMMYGPLVLAAQLGSDGIDPAQLHVSDQRPSLNRIVGRQLPAVYFAPENLWARKREGQQQVFEADGIQGPITLIPFYRIAHERYAVYCRARPVWEKNPQF</sequence>
<evidence type="ECO:0000259" key="2">
    <source>
        <dbReference type="Pfam" id="PF20736"/>
    </source>
</evidence>
<dbReference type="Proteomes" id="UP000045978">
    <property type="component" value="Unassembled WGS sequence"/>
</dbReference>
<dbReference type="InterPro" id="IPR008928">
    <property type="entry name" value="6-hairpin_glycosidase_sf"/>
</dbReference>